<accession>A0A369J922</accession>
<sequence>MTDLSEPSRYLPSVPLPGHATPADFLAQFESHARDANVLWDTSSDSDLERLRAAAEQRQEAKDHLKGRNYEGILSCQGRFICC</sequence>
<organism evidence="1 2">
    <name type="scientific">Hypsizygus marmoreus</name>
    <name type="common">White beech mushroom</name>
    <name type="synonym">Agaricus marmoreus</name>
    <dbReference type="NCBI Taxonomy" id="39966"/>
    <lineage>
        <taxon>Eukaryota</taxon>
        <taxon>Fungi</taxon>
        <taxon>Dikarya</taxon>
        <taxon>Basidiomycota</taxon>
        <taxon>Agaricomycotina</taxon>
        <taxon>Agaricomycetes</taxon>
        <taxon>Agaricomycetidae</taxon>
        <taxon>Agaricales</taxon>
        <taxon>Tricholomatineae</taxon>
        <taxon>Lyophyllaceae</taxon>
        <taxon>Hypsizygus</taxon>
    </lineage>
</organism>
<dbReference type="InParanoid" id="A0A369J922"/>
<proteinExistence type="predicted"/>
<keyword evidence="2" id="KW-1185">Reference proteome</keyword>
<protein>
    <submittedName>
        <fullName evidence="1">Uncharacterized protein</fullName>
    </submittedName>
</protein>
<dbReference type="EMBL" id="LUEZ02000102">
    <property type="protein sequence ID" value="RDB18378.1"/>
    <property type="molecule type" value="Genomic_DNA"/>
</dbReference>
<reference evidence="1" key="1">
    <citation type="submission" date="2018-04" db="EMBL/GenBank/DDBJ databases">
        <title>Whole genome sequencing of Hypsizygus marmoreus.</title>
        <authorList>
            <person name="Choi I.-G."/>
            <person name="Min B."/>
            <person name="Kim J.-G."/>
            <person name="Kim S."/>
            <person name="Oh Y.-L."/>
            <person name="Kong W.-S."/>
            <person name="Park H."/>
            <person name="Jeong J."/>
            <person name="Song E.-S."/>
        </authorList>
    </citation>
    <scope>NUCLEOTIDE SEQUENCE [LARGE SCALE GENOMIC DNA]</scope>
    <source>
        <strain evidence="1">51987-8</strain>
    </source>
</reference>
<name>A0A369J922_HYPMA</name>
<dbReference type="AlphaFoldDB" id="A0A369J922"/>
<evidence type="ECO:0000313" key="1">
    <source>
        <dbReference type="EMBL" id="RDB18378.1"/>
    </source>
</evidence>
<dbReference type="Proteomes" id="UP000076154">
    <property type="component" value="Unassembled WGS sequence"/>
</dbReference>
<evidence type="ECO:0000313" key="2">
    <source>
        <dbReference type="Proteomes" id="UP000076154"/>
    </source>
</evidence>
<comment type="caution">
    <text evidence="1">The sequence shown here is derived from an EMBL/GenBank/DDBJ whole genome shotgun (WGS) entry which is preliminary data.</text>
</comment>
<gene>
    <name evidence="1" type="ORF">Hypma_000389</name>
</gene>